<feature type="chain" id="PRO_5014656393" evidence="2">
    <location>
        <begin position="20"/>
        <end position="114"/>
    </location>
</feature>
<organism evidence="3">
    <name type="scientific">Anopheles marajoara</name>
    <dbReference type="NCBI Taxonomy" id="58244"/>
    <lineage>
        <taxon>Eukaryota</taxon>
        <taxon>Metazoa</taxon>
        <taxon>Ecdysozoa</taxon>
        <taxon>Arthropoda</taxon>
        <taxon>Hexapoda</taxon>
        <taxon>Insecta</taxon>
        <taxon>Pterygota</taxon>
        <taxon>Neoptera</taxon>
        <taxon>Endopterygota</taxon>
        <taxon>Diptera</taxon>
        <taxon>Nematocera</taxon>
        <taxon>Culicoidea</taxon>
        <taxon>Culicidae</taxon>
        <taxon>Anophelinae</taxon>
        <taxon>Anopheles</taxon>
    </lineage>
</organism>
<protein>
    <submittedName>
        <fullName evidence="3">Putative secreted protein</fullName>
    </submittedName>
</protein>
<sequence length="114" mass="12940">MDTSIAVLLWRLSLQQILCVDLEDDQDAEDGADKANKHRQDDDESERSPRAVGRMSKITGIVFRVELVDGVGVRLKEARANRILLTVVSSWPRNRFTRLDGRFAVGSRRSLRFA</sequence>
<evidence type="ECO:0000256" key="1">
    <source>
        <dbReference type="SAM" id="MobiDB-lite"/>
    </source>
</evidence>
<evidence type="ECO:0000313" key="3">
    <source>
        <dbReference type="EMBL" id="MBW61333.1"/>
    </source>
</evidence>
<keyword evidence="2" id="KW-0732">Signal</keyword>
<feature type="compositionally biased region" description="Basic and acidic residues" evidence="1">
    <location>
        <begin position="31"/>
        <end position="49"/>
    </location>
</feature>
<accession>A0A2M4C7N4</accession>
<feature type="region of interest" description="Disordered" evidence="1">
    <location>
        <begin position="28"/>
        <end position="53"/>
    </location>
</feature>
<reference evidence="3" key="1">
    <citation type="submission" date="2018-01" db="EMBL/GenBank/DDBJ databases">
        <title>An insight into the sialome of Amazonian anophelines.</title>
        <authorList>
            <person name="Ribeiro J.M."/>
            <person name="Scarpassa V."/>
            <person name="Calvo E."/>
        </authorList>
    </citation>
    <scope>NUCLEOTIDE SEQUENCE</scope>
    <source>
        <tissue evidence="3">Salivary glands</tissue>
    </source>
</reference>
<proteinExistence type="predicted"/>
<evidence type="ECO:0000256" key="2">
    <source>
        <dbReference type="SAM" id="SignalP"/>
    </source>
</evidence>
<dbReference type="EMBL" id="GGFJ01012192">
    <property type="protein sequence ID" value="MBW61333.1"/>
    <property type="molecule type" value="Transcribed_RNA"/>
</dbReference>
<name>A0A2M4C7N4_9DIPT</name>
<dbReference type="AlphaFoldDB" id="A0A2M4C7N4"/>
<feature type="signal peptide" evidence="2">
    <location>
        <begin position="1"/>
        <end position="19"/>
    </location>
</feature>